<name>A0A094WPM0_ALKAL</name>
<gene>
    <name evidence="2" type="ORF">AJ85_13170</name>
    <name evidence="1" type="ORF">BALCAV_0207400</name>
</gene>
<dbReference type="Proteomes" id="UP000002754">
    <property type="component" value="Unassembled WGS sequence"/>
</dbReference>
<organism evidence="1 3">
    <name type="scientific">Alkalihalobacillus alcalophilus ATCC 27647 = CGMCC 1.3604</name>
    <dbReference type="NCBI Taxonomy" id="1218173"/>
    <lineage>
        <taxon>Bacteria</taxon>
        <taxon>Bacillati</taxon>
        <taxon>Bacillota</taxon>
        <taxon>Bacilli</taxon>
        <taxon>Bacillales</taxon>
        <taxon>Bacillaceae</taxon>
        <taxon>Alkalihalobacillus</taxon>
    </lineage>
</organism>
<dbReference type="AlphaFoldDB" id="A0A094WPM0"/>
<dbReference type="eggNOG" id="ENOG502ZJ9H">
    <property type="taxonomic scope" value="Bacteria"/>
</dbReference>
<sequence length="79" mass="8784">MRKKTKMLLFSFGLSSVLVVGTMGFSGISQANENHGMMNMMNGDMMNMMEGMNSLEGENMMEACNNFMESYGSDETETN</sequence>
<evidence type="ECO:0000313" key="2">
    <source>
        <dbReference type="EMBL" id="THG92384.1"/>
    </source>
</evidence>
<dbReference type="RefSeq" id="WP_003322275.1">
    <property type="nucleotide sequence ID" value="NZ_ALPT02000018.1"/>
</dbReference>
<protein>
    <submittedName>
        <fullName evidence="1">Uncharacterized protein</fullName>
    </submittedName>
</protein>
<proteinExistence type="predicted"/>
<dbReference type="EMBL" id="JALP01000004">
    <property type="protein sequence ID" value="THG92384.1"/>
    <property type="molecule type" value="Genomic_DNA"/>
</dbReference>
<evidence type="ECO:0000313" key="1">
    <source>
        <dbReference type="EMBL" id="KGA97973.1"/>
    </source>
</evidence>
<evidence type="ECO:0000313" key="3">
    <source>
        <dbReference type="Proteomes" id="UP000002754"/>
    </source>
</evidence>
<dbReference type="EMBL" id="ALPT02000018">
    <property type="protein sequence ID" value="KGA97973.1"/>
    <property type="molecule type" value="Genomic_DNA"/>
</dbReference>
<accession>A0A094WPM0</accession>
<keyword evidence="3" id="KW-1185">Reference proteome</keyword>
<comment type="caution">
    <text evidence="1">The sequence shown here is derived from an EMBL/GenBank/DDBJ whole genome shotgun (WGS) entry which is preliminary data.</text>
</comment>
<dbReference type="Proteomes" id="UP000297014">
    <property type="component" value="Unassembled WGS sequence"/>
</dbReference>
<evidence type="ECO:0000313" key="4">
    <source>
        <dbReference type="Proteomes" id="UP000297014"/>
    </source>
</evidence>
<reference evidence="1 3" key="1">
    <citation type="journal article" date="2014" name="Genome Announc.">
        <title>Draft Genome Sequence of Bacillus alcalophilus AV1934, a Classic Alkaliphile Isolated from Human Feces in 1934.</title>
        <authorList>
            <person name="Attie O."/>
            <person name="Jayaprakash A."/>
            <person name="Shah H."/>
            <person name="Paulsen I.T."/>
            <person name="Morino M."/>
            <person name="Takahashi Y."/>
            <person name="Narumi I."/>
            <person name="Sachidanandam R."/>
            <person name="Satoh K."/>
            <person name="Ito M."/>
            <person name="Krulwich T.A."/>
        </authorList>
    </citation>
    <scope>NUCLEOTIDE SEQUENCE [LARGE SCALE GENOMIC DNA]</scope>
    <source>
        <strain evidence="1 3">AV1934</strain>
    </source>
</reference>
<reference evidence="2 4" key="2">
    <citation type="submission" date="2014-01" db="EMBL/GenBank/DDBJ databases">
        <title>Draft genome sequencing of Bacillus alcalophilus CGMCC 1.3604.</title>
        <authorList>
            <person name="Yang J."/>
            <person name="Diao L."/>
            <person name="Yang S."/>
        </authorList>
    </citation>
    <scope>NUCLEOTIDE SEQUENCE [LARGE SCALE GENOMIC DNA]</scope>
    <source>
        <strain evidence="2 4">CGMCC 1.3604</strain>
    </source>
</reference>